<comment type="caution">
    <text evidence="2">The sequence shown here is derived from an EMBL/GenBank/DDBJ whole genome shotgun (WGS) entry which is preliminary data.</text>
</comment>
<dbReference type="EMBL" id="SPHZ02000001">
    <property type="protein sequence ID" value="KAF0933276.1"/>
    <property type="molecule type" value="Genomic_DNA"/>
</dbReference>
<name>A0A6G1F8M5_9ORYZ</name>
<dbReference type="OrthoDB" id="694021at2759"/>
<feature type="compositionally biased region" description="Basic and acidic residues" evidence="1">
    <location>
        <begin position="1"/>
        <end position="11"/>
    </location>
</feature>
<protein>
    <submittedName>
        <fullName evidence="2">Uncharacterized protein</fullName>
    </submittedName>
</protein>
<evidence type="ECO:0000313" key="3">
    <source>
        <dbReference type="Proteomes" id="UP000479710"/>
    </source>
</evidence>
<organism evidence="2 3">
    <name type="scientific">Oryza meyeriana var. granulata</name>
    <dbReference type="NCBI Taxonomy" id="110450"/>
    <lineage>
        <taxon>Eukaryota</taxon>
        <taxon>Viridiplantae</taxon>
        <taxon>Streptophyta</taxon>
        <taxon>Embryophyta</taxon>
        <taxon>Tracheophyta</taxon>
        <taxon>Spermatophyta</taxon>
        <taxon>Magnoliopsida</taxon>
        <taxon>Liliopsida</taxon>
        <taxon>Poales</taxon>
        <taxon>Poaceae</taxon>
        <taxon>BOP clade</taxon>
        <taxon>Oryzoideae</taxon>
        <taxon>Oryzeae</taxon>
        <taxon>Oryzinae</taxon>
        <taxon>Oryza</taxon>
        <taxon>Oryza meyeriana</taxon>
    </lineage>
</organism>
<gene>
    <name evidence="2" type="ORF">E2562_017065</name>
</gene>
<proteinExistence type="predicted"/>
<accession>A0A6G1F8M5</accession>
<keyword evidence="3" id="KW-1185">Reference proteome</keyword>
<evidence type="ECO:0000313" key="2">
    <source>
        <dbReference type="EMBL" id="KAF0933276.1"/>
    </source>
</evidence>
<dbReference type="Proteomes" id="UP000479710">
    <property type="component" value="Unassembled WGS sequence"/>
</dbReference>
<evidence type="ECO:0000256" key="1">
    <source>
        <dbReference type="SAM" id="MobiDB-lite"/>
    </source>
</evidence>
<sequence length="71" mass="8215">MEREVVEDSPCHKSSLLKKKRSMLLRQDDPKKKQPHRATATLENLIDEQPELAQNYQGSCMKRPLVQKING</sequence>
<feature type="region of interest" description="Disordered" evidence="1">
    <location>
        <begin position="1"/>
        <end position="37"/>
    </location>
</feature>
<dbReference type="AlphaFoldDB" id="A0A6G1F8M5"/>
<reference evidence="2 3" key="1">
    <citation type="submission" date="2019-11" db="EMBL/GenBank/DDBJ databases">
        <title>Whole genome sequence of Oryza granulata.</title>
        <authorList>
            <person name="Li W."/>
        </authorList>
    </citation>
    <scope>NUCLEOTIDE SEQUENCE [LARGE SCALE GENOMIC DNA]</scope>
    <source>
        <strain evidence="3">cv. Menghai</strain>
        <tissue evidence="2">Leaf</tissue>
    </source>
</reference>